<keyword evidence="8" id="KW-0227">DNA damage</keyword>
<dbReference type="SUPFAM" id="SSF103084">
    <property type="entry name" value="Holliday junction resolvase RusA"/>
    <property type="match status" value="1"/>
</dbReference>
<dbReference type="AlphaFoldDB" id="A0A0F9E9B9"/>
<dbReference type="PIRSF" id="PIRSF001007">
    <property type="entry name" value="RusA"/>
    <property type="match status" value="1"/>
</dbReference>
<keyword evidence="11" id="KW-0233">DNA recombination</keyword>
<dbReference type="InterPro" id="IPR036614">
    <property type="entry name" value="RusA-like_sf"/>
</dbReference>
<evidence type="ECO:0000256" key="13">
    <source>
        <dbReference type="ARBA" id="ARBA00029354"/>
    </source>
</evidence>
<evidence type="ECO:0000313" key="17">
    <source>
        <dbReference type="EMBL" id="KKL70574.1"/>
    </source>
</evidence>
<dbReference type="EC" id="3.1.21.10" evidence="14"/>
<evidence type="ECO:0000256" key="3">
    <source>
        <dbReference type="ARBA" id="ARBA00011738"/>
    </source>
</evidence>
<evidence type="ECO:0000256" key="7">
    <source>
        <dbReference type="ARBA" id="ARBA00022759"/>
    </source>
</evidence>
<evidence type="ECO:0000256" key="16">
    <source>
        <dbReference type="ARBA" id="ARBA00031953"/>
    </source>
</evidence>
<dbReference type="Gene3D" id="3.30.1330.70">
    <property type="entry name" value="Holliday junction resolvase RusA"/>
    <property type="match status" value="1"/>
</dbReference>
<evidence type="ECO:0000256" key="8">
    <source>
        <dbReference type="ARBA" id="ARBA00022763"/>
    </source>
</evidence>
<evidence type="ECO:0000256" key="12">
    <source>
        <dbReference type="ARBA" id="ARBA00023204"/>
    </source>
</evidence>
<protein>
    <recommendedName>
        <fullName evidence="4">Crossover junction endodeoxyribonuclease RusA</fullName>
        <ecNumber evidence="14">3.1.21.10</ecNumber>
    </recommendedName>
    <alternativeName>
        <fullName evidence="15">Holliday junction nuclease RusA</fullName>
    </alternativeName>
    <alternativeName>
        <fullName evidence="16">Holliday junction resolvase</fullName>
    </alternativeName>
</protein>
<evidence type="ECO:0000256" key="5">
    <source>
        <dbReference type="ARBA" id="ARBA00022722"/>
    </source>
</evidence>
<evidence type="ECO:0000256" key="10">
    <source>
        <dbReference type="ARBA" id="ARBA00022842"/>
    </source>
</evidence>
<comment type="similarity">
    <text evidence="2">Belongs to the RusA family.</text>
</comment>
<evidence type="ECO:0000256" key="11">
    <source>
        <dbReference type="ARBA" id="ARBA00023172"/>
    </source>
</evidence>
<evidence type="ECO:0000256" key="9">
    <source>
        <dbReference type="ARBA" id="ARBA00022801"/>
    </source>
</evidence>
<keyword evidence="12" id="KW-0234">DNA repair</keyword>
<dbReference type="InterPro" id="IPR008822">
    <property type="entry name" value="Endonuclease_RusA-like"/>
</dbReference>
<sequence length="121" mass="13936">MIELELFCPPSVNNYYGYGRGRVYIKAAGKRYRQDVALIVMHAGIEPLEGDLVMEIDFYPPDRRKRDWDNILKCGCDSLEARPEEQYAGAYYDDSQIAKGTVEKFAPVKGGKLLVRIWERK</sequence>
<dbReference type="GO" id="GO:0006310">
    <property type="term" value="P:DNA recombination"/>
    <property type="evidence" value="ECO:0007669"/>
    <property type="project" value="UniProtKB-KW"/>
</dbReference>
<keyword evidence="9" id="KW-0378">Hydrolase</keyword>
<keyword evidence="5" id="KW-0540">Nuclease</keyword>
<dbReference type="GO" id="GO:0008821">
    <property type="term" value="F:crossover junction DNA endonuclease activity"/>
    <property type="evidence" value="ECO:0007669"/>
    <property type="project" value="UniProtKB-EC"/>
</dbReference>
<evidence type="ECO:0000256" key="14">
    <source>
        <dbReference type="ARBA" id="ARBA00029488"/>
    </source>
</evidence>
<comment type="cofactor">
    <cofactor evidence="1">
        <name>Mg(2+)</name>
        <dbReference type="ChEBI" id="CHEBI:18420"/>
    </cofactor>
</comment>
<reference evidence="17" key="1">
    <citation type="journal article" date="2015" name="Nature">
        <title>Complex archaea that bridge the gap between prokaryotes and eukaryotes.</title>
        <authorList>
            <person name="Spang A."/>
            <person name="Saw J.H."/>
            <person name="Jorgensen S.L."/>
            <person name="Zaremba-Niedzwiedzka K."/>
            <person name="Martijn J."/>
            <person name="Lind A.E."/>
            <person name="van Eijk R."/>
            <person name="Schleper C."/>
            <person name="Guy L."/>
            <person name="Ettema T.J."/>
        </authorList>
    </citation>
    <scope>NUCLEOTIDE SEQUENCE</scope>
</reference>
<comment type="caution">
    <text evidence="17">The sequence shown here is derived from an EMBL/GenBank/DDBJ whole genome shotgun (WGS) entry which is preliminary data.</text>
</comment>
<dbReference type="GO" id="GO:0006281">
    <property type="term" value="P:DNA repair"/>
    <property type="evidence" value="ECO:0007669"/>
    <property type="project" value="UniProtKB-KW"/>
</dbReference>
<evidence type="ECO:0000256" key="4">
    <source>
        <dbReference type="ARBA" id="ARBA00014885"/>
    </source>
</evidence>
<organism evidence="17">
    <name type="scientific">marine sediment metagenome</name>
    <dbReference type="NCBI Taxonomy" id="412755"/>
    <lineage>
        <taxon>unclassified sequences</taxon>
        <taxon>metagenomes</taxon>
        <taxon>ecological metagenomes</taxon>
    </lineage>
</organism>
<evidence type="ECO:0000256" key="15">
    <source>
        <dbReference type="ARBA" id="ARBA00030920"/>
    </source>
</evidence>
<proteinExistence type="inferred from homology"/>
<evidence type="ECO:0000256" key="1">
    <source>
        <dbReference type="ARBA" id="ARBA00001946"/>
    </source>
</evidence>
<gene>
    <name evidence="17" type="ORF">LCGC14_2103520</name>
</gene>
<accession>A0A0F9E9B9</accession>
<comment type="subunit">
    <text evidence="3">Homodimer.</text>
</comment>
<keyword evidence="10" id="KW-0460">Magnesium</keyword>
<dbReference type="GO" id="GO:0000287">
    <property type="term" value="F:magnesium ion binding"/>
    <property type="evidence" value="ECO:0007669"/>
    <property type="project" value="InterPro"/>
</dbReference>
<evidence type="ECO:0000256" key="2">
    <source>
        <dbReference type="ARBA" id="ARBA00008865"/>
    </source>
</evidence>
<name>A0A0F9E9B9_9ZZZZ</name>
<dbReference type="InterPro" id="IPR016281">
    <property type="entry name" value="Endonuclease_RusA"/>
</dbReference>
<keyword evidence="7" id="KW-0255">Endonuclease</keyword>
<dbReference type="EMBL" id="LAZR01025858">
    <property type="protein sequence ID" value="KKL70574.1"/>
    <property type="molecule type" value="Genomic_DNA"/>
</dbReference>
<dbReference type="Pfam" id="PF05866">
    <property type="entry name" value="RusA"/>
    <property type="match status" value="1"/>
</dbReference>
<evidence type="ECO:0000256" key="6">
    <source>
        <dbReference type="ARBA" id="ARBA00022723"/>
    </source>
</evidence>
<comment type="catalytic activity">
    <reaction evidence="13">
        <text>Endonucleolytic cleavage at a junction such as a reciprocal single-stranded crossover between two homologous DNA duplexes (Holliday junction).</text>
        <dbReference type="EC" id="3.1.21.10"/>
    </reaction>
</comment>
<keyword evidence="6" id="KW-0479">Metal-binding</keyword>